<reference evidence="2" key="1">
    <citation type="journal article" date="2020" name="bioRxiv">
        <title>Genomic and phenotypic heterogeneity of clinical isolates of the human pathogens Aspergillus fumigatus, Aspergillus lentulus and Aspergillus fumigatiaffinis.</title>
        <authorList>
            <person name="dos Santos R.A.C."/>
            <person name="Steenwyk J.L."/>
            <person name="Rivero-Menendez O."/>
            <person name="Mead M.E."/>
            <person name="Silva L.P."/>
            <person name="Bastos R.W."/>
            <person name="Alastruey-Izquierdo A."/>
            <person name="Goldman G.H."/>
            <person name="Rokas A."/>
        </authorList>
    </citation>
    <scope>NUCLEOTIDE SEQUENCE</scope>
    <source>
        <strain evidence="2">CNM-CM8927</strain>
    </source>
</reference>
<evidence type="ECO:0000313" key="3">
    <source>
        <dbReference type="Proteomes" id="UP000649114"/>
    </source>
</evidence>
<gene>
    <name evidence="2" type="ORF">CNMCM8927_000877</name>
</gene>
<evidence type="ECO:0000313" key="2">
    <source>
        <dbReference type="EMBL" id="KAF4201963.1"/>
    </source>
</evidence>
<sequence>MVLQMLIFSIYNSNVMAGEGSNSGAQQARNSFASILSYYEKHVPADEAPDFVKRVSSGEIEIGLRKGDIPSAEQGEQLKKALSDALKTQDAIENLSKVEKDLMTQAAQASLRSRKRNTDK</sequence>
<proteinExistence type="predicted"/>
<evidence type="ECO:0000256" key="1">
    <source>
        <dbReference type="SAM" id="SignalP"/>
    </source>
</evidence>
<dbReference type="AlphaFoldDB" id="A0AAN5YJU8"/>
<dbReference type="EMBL" id="JAAAPU010000121">
    <property type="protein sequence ID" value="KAF4201963.1"/>
    <property type="molecule type" value="Genomic_DNA"/>
</dbReference>
<keyword evidence="1" id="KW-0732">Signal</keyword>
<comment type="caution">
    <text evidence="2">The sequence shown here is derived from an EMBL/GenBank/DDBJ whole genome shotgun (WGS) entry which is preliminary data.</text>
</comment>
<feature type="signal peptide" evidence="1">
    <location>
        <begin position="1"/>
        <end position="17"/>
    </location>
</feature>
<name>A0AAN5YJU8_ASPLE</name>
<dbReference type="Proteomes" id="UP000649114">
    <property type="component" value="Unassembled WGS sequence"/>
</dbReference>
<reference evidence="2" key="2">
    <citation type="submission" date="2020-04" db="EMBL/GenBank/DDBJ databases">
        <authorList>
            <person name="Santos R.A.C."/>
            <person name="Steenwyk J.L."/>
            <person name="Rivero-Menendez O."/>
            <person name="Mead M.E."/>
            <person name="Silva L.P."/>
            <person name="Bastos R.W."/>
            <person name="Alastruey-Izquierdo A."/>
            <person name="Goldman G.H."/>
            <person name="Rokas A."/>
        </authorList>
    </citation>
    <scope>NUCLEOTIDE SEQUENCE</scope>
    <source>
        <strain evidence="2">CNM-CM8927</strain>
    </source>
</reference>
<accession>A0AAN5YJU8</accession>
<feature type="chain" id="PRO_5042936971" evidence="1">
    <location>
        <begin position="18"/>
        <end position="120"/>
    </location>
</feature>
<protein>
    <submittedName>
        <fullName evidence="2">Uncharacterized protein</fullName>
    </submittedName>
</protein>
<organism evidence="2 3">
    <name type="scientific">Aspergillus lentulus</name>
    <dbReference type="NCBI Taxonomy" id="293939"/>
    <lineage>
        <taxon>Eukaryota</taxon>
        <taxon>Fungi</taxon>
        <taxon>Dikarya</taxon>
        <taxon>Ascomycota</taxon>
        <taxon>Pezizomycotina</taxon>
        <taxon>Eurotiomycetes</taxon>
        <taxon>Eurotiomycetidae</taxon>
        <taxon>Eurotiales</taxon>
        <taxon>Aspergillaceae</taxon>
        <taxon>Aspergillus</taxon>
        <taxon>Aspergillus subgen. Fumigati</taxon>
    </lineage>
</organism>